<reference evidence="6 7" key="1">
    <citation type="journal article" date="2018" name="Mol. Biol. Evol.">
        <title>Broad Genomic Sampling Reveals a Smut Pathogenic Ancestry of the Fungal Clade Ustilaginomycotina.</title>
        <authorList>
            <person name="Kijpornyongpan T."/>
            <person name="Mondo S.J."/>
            <person name="Barry K."/>
            <person name="Sandor L."/>
            <person name="Lee J."/>
            <person name="Lipzen A."/>
            <person name="Pangilinan J."/>
            <person name="LaButti K."/>
            <person name="Hainaut M."/>
            <person name="Henrissat B."/>
            <person name="Grigoriev I.V."/>
            <person name="Spatafora J.W."/>
            <person name="Aime M.C."/>
        </authorList>
    </citation>
    <scope>NUCLEOTIDE SEQUENCE [LARGE SCALE GENOMIC DNA]</scope>
    <source>
        <strain evidence="6 7">MCA 5214</strain>
    </source>
</reference>
<dbReference type="InterPro" id="IPR055170">
    <property type="entry name" value="GFO_IDH_MocA-like_dom"/>
</dbReference>
<dbReference type="GO" id="GO:0000166">
    <property type="term" value="F:nucleotide binding"/>
    <property type="evidence" value="ECO:0007669"/>
    <property type="project" value="InterPro"/>
</dbReference>
<name>A0A316UTE2_9BASI</name>
<dbReference type="Gene3D" id="3.30.360.10">
    <property type="entry name" value="Dihydrodipicolinate Reductase, domain 2"/>
    <property type="match status" value="1"/>
</dbReference>
<comment type="similarity">
    <text evidence="1">Belongs to the Gfo/Idh/MocA family.</text>
</comment>
<evidence type="ECO:0000259" key="4">
    <source>
        <dbReference type="Pfam" id="PF01408"/>
    </source>
</evidence>
<feature type="compositionally biased region" description="Basic and acidic residues" evidence="3">
    <location>
        <begin position="281"/>
        <end position="293"/>
    </location>
</feature>
<dbReference type="InterPro" id="IPR051317">
    <property type="entry name" value="Gfo/Idh/MocA_oxidoreduct"/>
</dbReference>
<dbReference type="Pfam" id="PF22725">
    <property type="entry name" value="GFO_IDH_MocA_C3"/>
    <property type="match status" value="1"/>
</dbReference>
<dbReference type="Pfam" id="PF01408">
    <property type="entry name" value="GFO_IDH_MocA"/>
    <property type="match status" value="1"/>
</dbReference>
<dbReference type="STRING" id="1569628.A0A316UTE2"/>
<dbReference type="InterPro" id="IPR000683">
    <property type="entry name" value="Gfo/Idh/MocA-like_OxRdtase_N"/>
</dbReference>
<accession>A0A316UTE2</accession>
<keyword evidence="2" id="KW-0560">Oxidoreductase</keyword>
<dbReference type="GO" id="GO:0016491">
    <property type="term" value="F:oxidoreductase activity"/>
    <property type="evidence" value="ECO:0007669"/>
    <property type="project" value="UniProtKB-KW"/>
</dbReference>
<dbReference type="InterPro" id="IPR036291">
    <property type="entry name" value="NAD(P)-bd_dom_sf"/>
</dbReference>
<evidence type="ECO:0000256" key="2">
    <source>
        <dbReference type="ARBA" id="ARBA00023002"/>
    </source>
</evidence>
<organism evidence="6 7">
    <name type="scientific">Jaminaea rosea</name>
    <dbReference type="NCBI Taxonomy" id="1569628"/>
    <lineage>
        <taxon>Eukaryota</taxon>
        <taxon>Fungi</taxon>
        <taxon>Dikarya</taxon>
        <taxon>Basidiomycota</taxon>
        <taxon>Ustilaginomycotina</taxon>
        <taxon>Exobasidiomycetes</taxon>
        <taxon>Microstromatales</taxon>
        <taxon>Microstromatales incertae sedis</taxon>
        <taxon>Jaminaea</taxon>
    </lineage>
</organism>
<feature type="region of interest" description="Disordered" evidence="3">
    <location>
        <begin position="281"/>
        <end position="363"/>
    </location>
</feature>
<protein>
    <submittedName>
        <fullName evidence="6">NAD(P)-binding protein</fullName>
    </submittedName>
</protein>
<evidence type="ECO:0000313" key="6">
    <source>
        <dbReference type="EMBL" id="PWN27621.1"/>
    </source>
</evidence>
<dbReference type="PANTHER" id="PTHR43708:SF5">
    <property type="entry name" value="CONSERVED EXPRESSED OXIDOREDUCTASE (EUROFUNG)-RELATED"/>
    <property type="match status" value="1"/>
</dbReference>
<feature type="domain" description="GFO/IDH/MocA-like oxidoreductase" evidence="5">
    <location>
        <begin position="155"/>
        <end position="288"/>
    </location>
</feature>
<dbReference type="Gene3D" id="3.40.50.720">
    <property type="entry name" value="NAD(P)-binding Rossmann-like Domain"/>
    <property type="match status" value="1"/>
</dbReference>
<evidence type="ECO:0000256" key="3">
    <source>
        <dbReference type="SAM" id="MobiDB-lite"/>
    </source>
</evidence>
<gene>
    <name evidence="6" type="ORF">BDZ90DRAFT_226964</name>
</gene>
<feature type="domain" description="Gfo/Idh/MocA-like oxidoreductase N-terminal" evidence="4">
    <location>
        <begin position="7"/>
        <end position="124"/>
    </location>
</feature>
<sequence length="452" mass="48942">MASPIPVCVVGYGSSARTFHIPYILSMPHLFRLHSIQQRPNSTSGPPASKDHPEIAIIPSFDEVFASLPKPGLIVISSANSTHYPFAAQALQAGYHVVVEKPITWRHSEALHLAQLAKEQGLVCASFNNRRWDGDFLTVQSLLNPPASKPDQPSALGTATYFESRFDRFRPWSKGGWREESGFNEGGGLLLDLGSHLADQLLTLFGPPSHLTAFVRNQRGQLAPRVDDDFMILLSYPTPSNPLPPSSPGSGTRLGSGLRALLGATCLSTHVDGEQPRFRVEGTRGSYEKRGVDPQEAQLKAGRKPNDSNDESFGMYGTEDPDSVKLGRLTTSTDAGQEAMPADPTAGRGKATAPVQPRLATSDVPTLPGRYDVYWQNVGDAIRAAEAARSGGAEAAHAAVQATLEVKPEQAADCIKLLCLARKSSVEGRSVRWTEEPELDVKEGKENVLYWD</sequence>
<dbReference type="GeneID" id="37026555"/>
<dbReference type="OrthoDB" id="446809at2759"/>
<dbReference type="SUPFAM" id="SSF51735">
    <property type="entry name" value="NAD(P)-binding Rossmann-fold domains"/>
    <property type="match status" value="1"/>
</dbReference>
<proteinExistence type="inferred from homology"/>
<keyword evidence="7" id="KW-1185">Reference proteome</keyword>
<dbReference type="PANTHER" id="PTHR43708">
    <property type="entry name" value="CONSERVED EXPRESSED OXIDOREDUCTASE (EUROFUNG)"/>
    <property type="match status" value="1"/>
</dbReference>
<evidence type="ECO:0000259" key="5">
    <source>
        <dbReference type="Pfam" id="PF22725"/>
    </source>
</evidence>
<dbReference type="AlphaFoldDB" id="A0A316UTE2"/>
<dbReference type="SUPFAM" id="SSF55347">
    <property type="entry name" value="Glyceraldehyde-3-phosphate dehydrogenase-like, C-terminal domain"/>
    <property type="match status" value="1"/>
</dbReference>
<evidence type="ECO:0000313" key="7">
    <source>
        <dbReference type="Proteomes" id="UP000245884"/>
    </source>
</evidence>
<dbReference type="Proteomes" id="UP000245884">
    <property type="component" value="Unassembled WGS sequence"/>
</dbReference>
<dbReference type="RefSeq" id="XP_025362233.1">
    <property type="nucleotide sequence ID" value="XM_025504732.1"/>
</dbReference>
<evidence type="ECO:0000256" key="1">
    <source>
        <dbReference type="ARBA" id="ARBA00010928"/>
    </source>
</evidence>
<dbReference type="EMBL" id="KZ819667">
    <property type="protein sequence ID" value="PWN27621.1"/>
    <property type="molecule type" value="Genomic_DNA"/>
</dbReference>